<evidence type="ECO:0000313" key="1">
    <source>
        <dbReference type="EnsemblPlants" id="LPERR07G12480.1"/>
    </source>
</evidence>
<evidence type="ECO:0000313" key="2">
    <source>
        <dbReference type="Proteomes" id="UP000032180"/>
    </source>
</evidence>
<keyword evidence="2" id="KW-1185">Reference proteome</keyword>
<reference evidence="1 2" key="1">
    <citation type="submission" date="2012-08" db="EMBL/GenBank/DDBJ databases">
        <title>Oryza genome evolution.</title>
        <authorList>
            <person name="Wing R.A."/>
        </authorList>
    </citation>
    <scope>NUCLEOTIDE SEQUENCE</scope>
</reference>
<dbReference type="Gramene" id="LPERR07G12480.1">
    <property type="protein sequence ID" value="LPERR07G12480.1"/>
    <property type="gene ID" value="LPERR07G12480"/>
</dbReference>
<dbReference type="EnsemblPlants" id="LPERR07G12480.1">
    <property type="protein sequence ID" value="LPERR07G12480.1"/>
    <property type="gene ID" value="LPERR07G12480"/>
</dbReference>
<accession>A0A0D9WZ03</accession>
<dbReference type="HOGENOM" id="CLU_1888756_0_0_1"/>
<sequence length="135" mass="14495">MFRPRNAASQIRVVVAQSVNRTQISQVAANFPTAKLVPLCSSHDLTHRFLPHHPGRPSSWQCNAAGSISYGPRRRPPGKFLTGELVPAGATAATAAAERSVIRVRLTTSAALPNAGLREPGPAQPRHRIVISDHL</sequence>
<dbReference type="AlphaFoldDB" id="A0A0D9WZ03"/>
<name>A0A0D9WZ03_9ORYZ</name>
<reference evidence="2" key="2">
    <citation type="submission" date="2013-12" db="EMBL/GenBank/DDBJ databases">
        <authorList>
            <person name="Yu Y."/>
            <person name="Lee S."/>
            <person name="de Baynast K."/>
            <person name="Wissotski M."/>
            <person name="Liu L."/>
            <person name="Talag J."/>
            <person name="Goicoechea J."/>
            <person name="Angelova A."/>
            <person name="Jetty R."/>
            <person name="Kudrna D."/>
            <person name="Golser W."/>
            <person name="Rivera L."/>
            <person name="Zhang J."/>
            <person name="Wing R."/>
        </authorList>
    </citation>
    <scope>NUCLEOTIDE SEQUENCE</scope>
</reference>
<reference evidence="1" key="3">
    <citation type="submission" date="2015-04" db="UniProtKB">
        <authorList>
            <consortium name="EnsemblPlants"/>
        </authorList>
    </citation>
    <scope>IDENTIFICATION</scope>
</reference>
<proteinExistence type="predicted"/>
<dbReference type="Proteomes" id="UP000032180">
    <property type="component" value="Chromosome 7"/>
</dbReference>
<protein>
    <submittedName>
        <fullName evidence="1">Uncharacterized protein</fullName>
    </submittedName>
</protein>
<organism evidence="1 2">
    <name type="scientific">Leersia perrieri</name>
    <dbReference type="NCBI Taxonomy" id="77586"/>
    <lineage>
        <taxon>Eukaryota</taxon>
        <taxon>Viridiplantae</taxon>
        <taxon>Streptophyta</taxon>
        <taxon>Embryophyta</taxon>
        <taxon>Tracheophyta</taxon>
        <taxon>Spermatophyta</taxon>
        <taxon>Magnoliopsida</taxon>
        <taxon>Liliopsida</taxon>
        <taxon>Poales</taxon>
        <taxon>Poaceae</taxon>
        <taxon>BOP clade</taxon>
        <taxon>Oryzoideae</taxon>
        <taxon>Oryzeae</taxon>
        <taxon>Oryzinae</taxon>
        <taxon>Leersia</taxon>
    </lineage>
</organism>